<proteinExistence type="predicted"/>
<evidence type="ECO:0000256" key="2">
    <source>
        <dbReference type="SAM" id="Phobius"/>
    </source>
</evidence>
<feature type="compositionally biased region" description="Polar residues" evidence="1">
    <location>
        <begin position="19"/>
        <end position="32"/>
    </location>
</feature>
<keyword evidence="2" id="KW-0472">Membrane</keyword>
<protein>
    <recommendedName>
        <fullName evidence="5">WW domain-containing protein</fullName>
    </recommendedName>
</protein>
<keyword evidence="2" id="KW-0812">Transmembrane</keyword>
<evidence type="ECO:0000313" key="3">
    <source>
        <dbReference type="EMBL" id="KAK7678133.1"/>
    </source>
</evidence>
<keyword evidence="4" id="KW-1185">Reference proteome</keyword>
<accession>A0AAW0FBR8</accession>
<sequence length="559" mass="65119">MPSSYPSRPSLSETHRTSTNDTVVDLQGSSHPVQDHRSSFNSTPVAPVSEIHNNIIWMRNRQIKAVPVAPWDVADWRYERKIFEYGVQQKKIPRIPAMMMNVSHDAPEEWEACENPDGKLYFRNLRKRILTHTDIRDLTKLLKINQAFDSIQQKYNALPEGSVPGNLEYVLHLKEQEKREKTRRRIWTRGSTVREGAEQDICYYYLVSYENHAVMWAEEVGPEYLTVKYRVVSELGDLKHAMECQFWTHVAMFPKDRTIPKCIVNDLMAMLSFRWNDLMTSEKSTVSYREEHIQELFRILSKIPSKDDAKARDDHWTFLIAYNLVVISMGKFINFHGHPTVRFESSDKVKEKNMTRSWWFWLISPFLFWMPDVYLRCLEDIWIDDDNYDRLNIHLWNEFIRSLNTDWDNSTTPATVLLSANVGFLAIQSIDMTGPDRSVAQIGSYISTSFSLATYVIFQILARQHRPIARRKGFFFDTGEETKNYLKRHQSALGLEYLAVAFSVPIGCFIWSMLTFLLAVSFMFFSHTSTATRSVTGVIYAFMVVLSGVVVYMDWGSHP</sequence>
<gene>
    <name evidence="3" type="ORF">QCA50_018926</name>
</gene>
<feature type="transmembrane region" description="Helical" evidence="2">
    <location>
        <begin position="316"/>
        <end position="337"/>
    </location>
</feature>
<evidence type="ECO:0000256" key="1">
    <source>
        <dbReference type="SAM" id="MobiDB-lite"/>
    </source>
</evidence>
<feature type="transmembrane region" description="Helical" evidence="2">
    <location>
        <begin position="497"/>
        <end position="525"/>
    </location>
</feature>
<reference evidence="3 4" key="1">
    <citation type="submission" date="2022-09" db="EMBL/GenBank/DDBJ databases">
        <authorList>
            <person name="Palmer J.M."/>
        </authorList>
    </citation>
    <scope>NUCLEOTIDE SEQUENCE [LARGE SCALE GENOMIC DNA]</scope>
    <source>
        <strain evidence="3 4">DSM 7382</strain>
    </source>
</reference>
<name>A0AAW0FBR8_9APHY</name>
<feature type="transmembrane region" description="Helical" evidence="2">
    <location>
        <begin position="358"/>
        <end position="375"/>
    </location>
</feature>
<feature type="transmembrane region" description="Helical" evidence="2">
    <location>
        <begin position="537"/>
        <end position="555"/>
    </location>
</feature>
<dbReference type="Proteomes" id="UP001385951">
    <property type="component" value="Unassembled WGS sequence"/>
</dbReference>
<feature type="region of interest" description="Disordered" evidence="1">
    <location>
        <begin position="1"/>
        <end position="44"/>
    </location>
</feature>
<keyword evidence="2" id="KW-1133">Transmembrane helix</keyword>
<organism evidence="3 4">
    <name type="scientific">Cerrena zonata</name>
    <dbReference type="NCBI Taxonomy" id="2478898"/>
    <lineage>
        <taxon>Eukaryota</taxon>
        <taxon>Fungi</taxon>
        <taxon>Dikarya</taxon>
        <taxon>Basidiomycota</taxon>
        <taxon>Agaricomycotina</taxon>
        <taxon>Agaricomycetes</taxon>
        <taxon>Polyporales</taxon>
        <taxon>Cerrenaceae</taxon>
        <taxon>Cerrena</taxon>
    </lineage>
</organism>
<comment type="caution">
    <text evidence="3">The sequence shown here is derived from an EMBL/GenBank/DDBJ whole genome shotgun (WGS) entry which is preliminary data.</text>
</comment>
<feature type="compositionally biased region" description="Polar residues" evidence="1">
    <location>
        <begin position="1"/>
        <end position="12"/>
    </location>
</feature>
<dbReference type="AlphaFoldDB" id="A0AAW0FBR8"/>
<evidence type="ECO:0000313" key="4">
    <source>
        <dbReference type="Proteomes" id="UP001385951"/>
    </source>
</evidence>
<evidence type="ECO:0008006" key="5">
    <source>
        <dbReference type="Google" id="ProtNLM"/>
    </source>
</evidence>
<feature type="transmembrane region" description="Helical" evidence="2">
    <location>
        <begin position="442"/>
        <end position="462"/>
    </location>
</feature>
<dbReference type="EMBL" id="JASBNA010000077">
    <property type="protein sequence ID" value="KAK7678133.1"/>
    <property type="molecule type" value="Genomic_DNA"/>
</dbReference>